<keyword evidence="6" id="KW-0645">Protease</keyword>
<evidence type="ECO:0000313" key="22">
    <source>
        <dbReference type="Proteomes" id="UP000228626"/>
    </source>
</evidence>
<keyword evidence="11" id="KW-0573">Peptidoglycan synthesis</keyword>
<dbReference type="NCBIfam" id="TIGR02074">
    <property type="entry name" value="PBP_1a_fam"/>
    <property type="match status" value="1"/>
</dbReference>
<dbReference type="GO" id="GO:0008658">
    <property type="term" value="F:penicillin binding"/>
    <property type="evidence" value="ECO:0007669"/>
    <property type="project" value="InterPro"/>
</dbReference>
<feature type="transmembrane region" description="Helical" evidence="18">
    <location>
        <begin position="6"/>
        <end position="25"/>
    </location>
</feature>
<dbReference type="PANTHER" id="PTHR32282:SF11">
    <property type="entry name" value="PENICILLIN-BINDING PROTEIN 1B"/>
    <property type="match status" value="1"/>
</dbReference>
<dbReference type="GO" id="GO:0071555">
    <property type="term" value="P:cell wall organization"/>
    <property type="evidence" value="ECO:0007669"/>
    <property type="project" value="UniProtKB-KW"/>
</dbReference>
<dbReference type="Gene3D" id="3.40.710.10">
    <property type="entry name" value="DD-peptidase/beta-lactamase superfamily"/>
    <property type="match status" value="1"/>
</dbReference>
<evidence type="ECO:0000259" key="19">
    <source>
        <dbReference type="Pfam" id="PF00905"/>
    </source>
</evidence>
<evidence type="ECO:0000256" key="10">
    <source>
        <dbReference type="ARBA" id="ARBA00022960"/>
    </source>
</evidence>
<dbReference type="Pfam" id="PF00912">
    <property type="entry name" value="Transgly"/>
    <property type="match status" value="1"/>
</dbReference>
<evidence type="ECO:0000256" key="1">
    <source>
        <dbReference type="ARBA" id="ARBA00004236"/>
    </source>
</evidence>
<evidence type="ECO:0000256" key="3">
    <source>
        <dbReference type="ARBA" id="ARBA00007739"/>
    </source>
</evidence>
<dbReference type="InterPro" id="IPR001460">
    <property type="entry name" value="PCN-bd_Tpept"/>
</dbReference>
<dbReference type="GO" id="GO:0009002">
    <property type="term" value="F:serine-type D-Ala-D-Ala carboxypeptidase activity"/>
    <property type="evidence" value="ECO:0007669"/>
    <property type="project" value="UniProtKB-EC"/>
</dbReference>
<evidence type="ECO:0000313" key="21">
    <source>
        <dbReference type="EMBL" id="PIR93403.1"/>
    </source>
</evidence>
<keyword evidence="12 18" id="KW-0472">Membrane</keyword>
<keyword evidence="5" id="KW-0121">Carboxypeptidase</keyword>
<evidence type="ECO:0000256" key="18">
    <source>
        <dbReference type="SAM" id="Phobius"/>
    </source>
</evidence>
<dbReference type="Gene3D" id="2.60.40.10">
    <property type="entry name" value="Immunoglobulins"/>
    <property type="match status" value="1"/>
</dbReference>
<keyword evidence="14" id="KW-0961">Cell wall biogenesis/degradation</keyword>
<sequence length="1032" mass="116747">MDIFVFIFIYILYQIFYTLSMQKVYSIINLSNLRIYILFIIRRIMPIPQLSKKIHSPQDWKKNIVKSHSATSTSSIRESIKKSRELRGGGSLGDFRRNHSRIKRLKLGKYSRKTTGNLIFTLLVVFLAAAIFGLIYFAWLSRDLPNPDKLIDRDVPESTKIYDRTGETILYEVHGDEKRTIIKLEEIPDYIKWATITAEDRKFYEHSGFNLLSMFKGVIIDPLTGKPARGGSTLTQQLVKNAILTNERKISRKIKEFVLSYRIEQKFSKDEIFQLYLNEIPYGSTAYGVEAAARKYFGVSARDINLAQAAILASFPKAPTYYSPYGSHKEDLFARQEWILNGMKDLGYITEDELNKALDYNIQFKEPNTDITAPHFVMYVREILSEKYGQQVIEREGLKIYTTLDLYKQKIAEEVINDHGESNASGYNANNDALVSIDPKTGQILAMVGSRDYFNDEIDGQVNIATRLRQPGSSLKPIVYAAAFQKGYTPDTILYDVVTNFSAGGAKDYEPHNYDLKEHGPITIRTALAGSLNIPAVKTLYLTGVNNVTDLAQKMGYSSLNEPDRYGLSLVLGGGEVKLLDHTSAYGIFAREGEYNPPVAILKVEDRKGKTLEEYQENKEKNIMPAKIARLINDILSDNEARSYVFGAQNWLTLGSRPVAAKTGTTNDYRDAWTIGYTPSLVTGVWVGNNDNSEMKRGADGSKVAAPIWHDYMQRVLGDTPIEYFQKEEKVITGKAILDGIGAGEVKIKIDKISGLLATENTPPELIEEKTFRQPHSILYYCLKDDPRGEIPGENQTDPQFPIWEEAIKKWAEREKIKLDEIPINYDNVHKPEYAPTIEINSPSDNAVITEKTLRVDISSNAIMGIGRAEYYIDDHLIELVATYPYDLSSDISYLNNGNHKLTIKLCDTKENCSHKNTQFNLILDESERDTSLNFAWTSPGNNYTASIAEFPLPLKTLSYKPGAIKSVDFYYLKEGDSAPQLIATNSQITNNEVSGSWQEAPTAGYYYLYAEAKGWSGNFKKTDRIKIYVKE</sequence>
<organism evidence="21 22">
    <name type="scientific">Candidatus Falkowbacteria bacterium CG10_big_fil_rev_8_21_14_0_10_43_10</name>
    <dbReference type="NCBI Taxonomy" id="1974567"/>
    <lineage>
        <taxon>Bacteria</taxon>
        <taxon>Candidatus Falkowiibacteriota</taxon>
    </lineage>
</organism>
<name>A0A2H0V2U1_9BACT</name>
<comment type="caution">
    <text evidence="21">The sequence shown here is derived from an EMBL/GenBank/DDBJ whole genome shotgun (WGS) entry which is preliminary data.</text>
</comment>
<keyword evidence="4" id="KW-1003">Cell membrane</keyword>
<evidence type="ECO:0000256" key="15">
    <source>
        <dbReference type="ARBA" id="ARBA00034000"/>
    </source>
</evidence>
<dbReference type="SUPFAM" id="SSF53955">
    <property type="entry name" value="Lysozyme-like"/>
    <property type="match status" value="1"/>
</dbReference>
<protein>
    <submittedName>
        <fullName evidence="21">Uncharacterized protein</fullName>
    </submittedName>
</protein>
<keyword evidence="10" id="KW-0133">Cell shape</keyword>
<dbReference type="InterPro" id="IPR012338">
    <property type="entry name" value="Beta-lactam/transpept-like"/>
</dbReference>
<evidence type="ECO:0000256" key="4">
    <source>
        <dbReference type="ARBA" id="ARBA00022475"/>
    </source>
</evidence>
<keyword evidence="18" id="KW-1133">Transmembrane helix</keyword>
<keyword evidence="13" id="KW-0511">Multifunctional enzyme</keyword>
<dbReference type="Pfam" id="PF00905">
    <property type="entry name" value="Transpeptidase"/>
    <property type="match status" value="1"/>
</dbReference>
<dbReference type="AlphaFoldDB" id="A0A2H0V2U1"/>
<dbReference type="SUPFAM" id="SSF56601">
    <property type="entry name" value="beta-lactamase/transpeptidase-like"/>
    <property type="match status" value="1"/>
</dbReference>
<evidence type="ECO:0000256" key="2">
    <source>
        <dbReference type="ARBA" id="ARBA00007090"/>
    </source>
</evidence>
<dbReference type="GO" id="GO:0008360">
    <property type="term" value="P:regulation of cell shape"/>
    <property type="evidence" value="ECO:0007669"/>
    <property type="project" value="UniProtKB-KW"/>
</dbReference>
<evidence type="ECO:0000256" key="14">
    <source>
        <dbReference type="ARBA" id="ARBA00023316"/>
    </source>
</evidence>
<comment type="subcellular location">
    <subcellularLocation>
        <location evidence="1">Cell membrane</location>
    </subcellularLocation>
</comment>
<dbReference type="GO" id="GO:0030288">
    <property type="term" value="C:outer membrane-bounded periplasmic space"/>
    <property type="evidence" value="ECO:0007669"/>
    <property type="project" value="TreeGrafter"/>
</dbReference>
<feature type="domain" description="Penicillin-binding protein transpeptidase" evidence="19">
    <location>
        <begin position="435"/>
        <end position="714"/>
    </location>
</feature>
<dbReference type="Pfam" id="PF17957">
    <property type="entry name" value="Big_7"/>
    <property type="match status" value="1"/>
</dbReference>
<keyword evidence="9" id="KW-0378">Hydrolase</keyword>
<dbReference type="InterPro" id="IPR013783">
    <property type="entry name" value="Ig-like_fold"/>
</dbReference>
<dbReference type="GO" id="GO:0006508">
    <property type="term" value="P:proteolysis"/>
    <property type="evidence" value="ECO:0007669"/>
    <property type="project" value="UniProtKB-KW"/>
</dbReference>
<keyword evidence="8" id="KW-0808">Transferase</keyword>
<feature type="domain" description="Glycosyl transferase family 51" evidence="20">
    <location>
        <begin position="169"/>
        <end position="343"/>
    </location>
</feature>
<evidence type="ECO:0000256" key="11">
    <source>
        <dbReference type="ARBA" id="ARBA00022984"/>
    </source>
</evidence>
<dbReference type="PANTHER" id="PTHR32282">
    <property type="entry name" value="BINDING PROTEIN TRANSPEPTIDASE, PUTATIVE-RELATED"/>
    <property type="match status" value="1"/>
</dbReference>
<evidence type="ECO:0000256" key="17">
    <source>
        <dbReference type="SAM" id="MobiDB-lite"/>
    </source>
</evidence>
<evidence type="ECO:0000259" key="20">
    <source>
        <dbReference type="Pfam" id="PF00912"/>
    </source>
</evidence>
<evidence type="ECO:0000256" key="9">
    <source>
        <dbReference type="ARBA" id="ARBA00022801"/>
    </source>
</evidence>
<gene>
    <name evidence="21" type="ORF">COT99_01075</name>
</gene>
<dbReference type="GO" id="GO:0009252">
    <property type="term" value="P:peptidoglycan biosynthetic process"/>
    <property type="evidence" value="ECO:0007669"/>
    <property type="project" value="UniProtKB-KW"/>
</dbReference>
<dbReference type="GO" id="GO:0005886">
    <property type="term" value="C:plasma membrane"/>
    <property type="evidence" value="ECO:0007669"/>
    <property type="project" value="UniProtKB-SubCell"/>
</dbReference>
<keyword evidence="7" id="KW-0328">Glycosyltransferase</keyword>
<evidence type="ECO:0000256" key="12">
    <source>
        <dbReference type="ARBA" id="ARBA00023136"/>
    </source>
</evidence>
<dbReference type="InterPro" id="IPR036950">
    <property type="entry name" value="PBP_transglycosylase"/>
</dbReference>
<dbReference type="EMBL" id="PFAR01000013">
    <property type="protein sequence ID" value="PIR93403.1"/>
    <property type="molecule type" value="Genomic_DNA"/>
</dbReference>
<dbReference type="InterPro" id="IPR023346">
    <property type="entry name" value="Lysozyme-like_dom_sf"/>
</dbReference>
<accession>A0A2H0V2U1</accession>
<evidence type="ECO:0000256" key="5">
    <source>
        <dbReference type="ARBA" id="ARBA00022645"/>
    </source>
</evidence>
<reference evidence="22" key="1">
    <citation type="submission" date="2017-09" db="EMBL/GenBank/DDBJ databases">
        <title>Depth-based differentiation of microbial function through sediment-hosted aquifers and enrichment of novel symbionts in the deep terrestrial subsurface.</title>
        <authorList>
            <person name="Probst A.J."/>
            <person name="Ladd B."/>
            <person name="Jarett J.K."/>
            <person name="Geller-Mcgrath D.E."/>
            <person name="Sieber C.M.K."/>
            <person name="Emerson J.B."/>
            <person name="Anantharaman K."/>
            <person name="Thomas B.C."/>
            <person name="Malmstrom R."/>
            <person name="Stieglmeier M."/>
            <person name="Klingl A."/>
            <person name="Woyke T."/>
            <person name="Ryan C.M."/>
            <person name="Banfield J.F."/>
        </authorList>
    </citation>
    <scope>NUCLEOTIDE SEQUENCE [LARGE SCALE GENOMIC DNA]</scope>
</reference>
<evidence type="ECO:0000256" key="6">
    <source>
        <dbReference type="ARBA" id="ARBA00022670"/>
    </source>
</evidence>
<keyword evidence="18" id="KW-0812">Transmembrane</keyword>
<comment type="similarity">
    <text evidence="2">In the C-terminal section; belongs to the transpeptidase family.</text>
</comment>
<comment type="catalytic activity">
    <reaction evidence="15">
        <text>Preferential cleavage: (Ac)2-L-Lys-D-Ala-|-D-Ala. Also transpeptidation of peptidyl-alanyl moieties that are N-acyl substituents of D-alanine.</text>
        <dbReference type="EC" id="3.4.16.4"/>
    </reaction>
</comment>
<comment type="catalytic activity">
    <reaction evidence="16">
        <text>[GlcNAc-(1-&gt;4)-Mur2Ac(oyl-L-Ala-gamma-D-Glu-L-Lys-D-Ala-D-Ala)](n)-di-trans,octa-cis-undecaprenyl diphosphate + beta-D-GlcNAc-(1-&gt;4)-Mur2Ac(oyl-L-Ala-gamma-D-Glu-L-Lys-D-Ala-D-Ala)-di-trans,octa-cis-undecaprenyl diphosphate = [GlcNAc-(1-&gt;4)-Mur2Ac(oyl-L-Ala-gamma-D-Glu-L-Lys-D-Ala-D-Ala)](n+1)-di-trans,octa-cis-undecaprenyl diphosphate + di-trans,octa-cis-undecaprenyl diphosphate + H(+)</text>
        <dbReference type="Rhea" id="RHEA:23708"/>
        <dbReference type="Rhea" id="RHEA-COMP:9602"/>
        <dbReference type="Rhea" id="RHEA-COMP:9603"/>
        <dbReference type="ChEBI" id="CHEBI:15378"/>
        <dbReference type="ChEBI" id="CHEBI:58405"/>
        <dbReference type="ChEBI" id="CHEBI:60033"/>
        <dbReference type="ChEBI" id="CHEBI:78435"/>
        <dbReference type="EC" id="2.4.99.28"/>
    </reaction>
</comment>
<evidence type="ECO:0000256" key="8">
    <source>
        <dbReference type="ARBA" id="ARBA00022679"/>
    </source>
</evidence>
<dbReference type="FunFam" id="1.10.3810.10:FF:000001">
    <property type="entry name" value="Penicillin-binding protein 1A"/>
    <property type="match status" value="1"/>
</dbReference>
<feature type="compositionally biased region" description="Basic and acidic residues" evidence="17">
    <location>
        <begin position="78"/>
        <end position="87"/>
    </location>
</feature>
<evidence type="ECO:0000256" key="13">
    <source>
        <dbReference type="ARBA" id="ARBA00023268"/>
    </source>
</evidence>
<dbReference type="InterPro" id="IPR050396">
    <property type="entry name" value="Glycosyltr_51/Transpeptidase"/>
</dbReference>
<evidence type="ECO:0000256" key="7">
    <source>
        <dbReference type="ARBA" id="ARBA00022676"/>
    </source>
</evidence>
<dbReference type="Proteomes" id="UP000228626">
    <property type="component" value="Unassembled WGS sequence"/>
</dbReference>
<comment type="similarity">
    <text evidence="3">In the N-terminal section; belongs to the glycosyltransferase 51 family.</text>
</comment>
<dbReference type="GO" id="GO:0008955">
    <property type="term" value="F:peptidoglycan glycosyltransferase activity"/>
    <property type="evidence" value="ECO:0007669"/>
    <property type="project" value="UniProtKB-EC"/>
</dbReference>
<evidence type="ECO:0000256" key="16">
    <source>
        <dbReference type="ARBA" id="ARBA00049902"/>
    </source>
</evidence>
<dbReference type="Gene3D" id="1.10.3810.10">
    <property type="entry name" value="Biosynthetic peptidoglycan transglycosylase-like"/>
    <property type="match status" value="1"/>
</dbReference>
<proteinExistence type="inferred from homology"/>
<feature type="region of interest" description="Disordered" evidence="17">
    <location>
        <begin position="71"/>
        <end position="92"/>
    </location>
</feature>
<dbReference type="InterPro" id="IPR001264">
    <property type="entry name" value="Glyco_trans_51"/>
</dbReference>
<feature type="transmembrane region" description="Helical" evidence="18">
    <location>
        <begin position="118"/>
        <end position="139"/>
    </location>
</feature>